<dbReference type="GeneID" id="83203149"/>
<dbReference type="EMBL" id="JAPQKS010000005">
    <property type="protein sequence ID" value="KAJ5225325.1"/>
    <property type="molecule type" value="Genomic_DNA"/>
</dbReference>
<dbReference type="OrthoDB" id="4425169at2759"/>
<organism evidence="1 2">
    <name type="scientific">Penicillium chermesinum</name>
    <dbReference type="NCBI Taxonomy" id="63820"/>
    <lineage>
        <taxon>Eukaryota</taxon>
        <taxon>Fungi</taxon>
        <taxon>Dikarya</taxon>
        <taxon>Ascomycota</taxon>
        <taxon>Pezizomycotina</taxon>
        <taxon>Eurotiomycetes</taxon>
        <taxon>Eurotiomycetidae</taxon>
        <taxon>Eurotiales</taxon>
        <taxon>Aspergillaceae</taxon>
        <taxon>Penicillium</taxon>
    </lineage>
</organism>
<comment type="caution">
    <text evidence="1">The sequence shown here is derived from an EMBL/GenBank/DDBJ whole genome shotgun (WGS) entry which is preliminary data.</text>
</comment>
<reference evidence="1" key="2">
    <citation type="journal article" date="2023" name="IMA Fungus">
        <title>Comparative genomic study of the Penicillium genus elucidates a diverse pangenome and 15 lateral gene transfer events.</title>
        <authorList>
            <person name="Petersen C."/>
            <person name="Sorensen T."/>
            <person name="Nielsen M.R."/>
            <person name="Sondergaard T.E."/>
            <person name="Sorensen J.L."/>
            <person name="Fitzpatrick D.A."/>
            <person name="Frisvad J.C."/>
            <person name="Nielsen K.L."/>
        </authorList>
    </citation>
    <scope>NUCLEOTIDE SEQUENCE</scope>
    <source>
        <strain evidence="1">IBT 19713</strain>
    </source>
</reference>
<dbReference type="Gene3D" id="3.30.70.100">
    <property type="match status" value="1"/>
</dbReference>
<dbReference type="AlphaFoldDB" id="A0A9W9NSI6"/>
<evidence type="ECO:0000313" key="1">
    <source>
        <dbReference type="EMBL" id="KAJ5225325.1"/>
    </source>
</evidence>
<gene>
    <name evidence="1" type="ORF">N7468_006550</name>
</gene>
<sequence>MAITEIVTVSVNPDPANLEHVEKIFPGLKKYFTDPNPGILSMFRGWALEVEWNEAASFHNFIGSDKFKEFAGLVKPFVLGPPELQLFETNQSPTEPASSPVVEIYRVSVASDKVSEARAAWEDSVQKLNAKAGVKAKLTHGKSLNLQEDVVLGILGWESLEERDNATDDPEFMAGLDRLRALGNLSEAVVEFDCLI</sequence>
<protein>
    <submittedName>
        <fullName evidence="1">Uncharacterized protein</fullName>
    </submittedName>
</protein>
<dbReference type="InterPro" id="IPR011008">
    <property type="entry name" value="Dimeric_a/b-barrel"/>
</dbReference>
<dbReference type="Proteomes" id="UP001150941">
    <property type="component" value="Unassembled WGS sequence"/>
</dbReference>
<evidence type="ECO:0000313" key="2">
    <source>
        <dbReference type="Proteomes" id="UP001150941"/>
    </source>
</evidence>
<keyword evidence="2" id="KW-1185">Reference proteome</keyword>
<name>A0A9W9NSI6_9EURO</name>
<dbReference type="SUPFAM" id="SSF54909">
    <property type="entry name" value="Dimeric alpha+beta barrel"/>
    <property type="match status" value="1"/>
</dbReference>
<dbReference type="RefSeq" id="XP_058328736.1">
    <property type="nucleotide sequence ID" value="XM_058475846.1"/>
</dbReference>
<proteinExistence type="predicted"/>
<reference evidence="1" key="1">
    <citation type="submission" date="2022-11" db="EMBL/GenBank/DDBJ databases">
        <authorList>
            <person name="Petersen C."/>
        </authorList>
    </citation>
    <scope>NUCLEOTIDE SEQUENCE</scope>
    <source>
        <strain evidence="1">IBT 19713</strain>
    </source>
</reference>
<accession>A0A9W9NSI6</accession>